<reference evidence="1 2" key="1">
    <citation type="submission" date="2021-03" db="EMBL/GenBank/DDBJ databases">
        <title>Genomic Encyclopedia of Type Strains, Phase IV (KMG-IV): sequencing the most valuable type-strain genomes for metagenomic binning, comparative biology and taxonomic classification.</title>
        <authorList>
            <person name="Goeker M."/>
        </authorList>
    </citation>
    <scope>NUCLEOTIDE SEQUENCE [LARGE SCALE GENOMIC DNA]</scope>
    <source>
        <strain evidence="1 2">DSM 26427</strain>
    </source>
</reference>
<dbReference type="Proteomes" id="UP000823786">
    <property type="component" value="Unassembled WGS sequence"/>
</dbReference>
<accession>A0ABS4EP93</accession>
<keyword evidence="2" id="KW-1185">Reference proteome</keyword>
<dbReference type="EMBL" id="JAGGJV010000005">
    <property type="protein sequence ID" value="MBP1859760.1"/>
    <property type="molecule type" value="Genomic_DNA"/>
</dbReference>
<evidence type="ECO:0000313" key="1">
    <source>
        <dbReference type="EMBL" id="MBP1859760.1"/>
    </source>
</evidence>
<organism evidence="1 2">
    <name type="scientific">Rhizobium herbae</name>
    <dbReference type="NCBI Taxonomy" id="508661"/>
    <lineage>
        <taxon>Bacteria</taxon>
        <taxon>Pseudomonadati</taxon>
        <taxon>Pseudomonadota</taxon>
        <taxon>Alphaproteobacteria</taxon>
        <taxon>Hyphomicrobiales</taxon>
        <taxon>Rhizobiaceae</taxon>
        <taxon>Rhizobium/Agrobacterium group</taxon>
        <taxon>Rhizobium</taxon>
    </lineage>
</organism>
<sequence>MLDDGRRNAARFHVGGFCRKGTAPVPHGKRNVNHVAVLSPYHSAMIGRVDITIVDANVFSALASLIVAPSMTFEDVPADFA</sequence>
<protein>
    <submittedName>
        <fullName evidence="1">Uncharacterized protein</fullName>
    </submittedName>
</protein>
<comment type="caution">
    <text evidence="1">The sequence shown here is derived from an EMBL/GenBank/DDBJ whole genome shotgun (WGS) entry which is preliminary data.</text>
</comment>
<dbReference type="RefSeq" id="WP_209853772.1">
    <property type="nucleotide sequence ID" value="NZ_JAGGJV010000005.1"/>
</dbReference>
<proteinExistence type="predicted"/>
<gene>
    <name evidence="1" type="ORF">J2Z75_003277</name>
</gene>
<evidence type="ECO:0000313" key="2">
    <source>
        <dbReference type="Proteomes" id="UP000823786"/>
    </source>
</evidence>
<name>A0ABS4EP93_9HYPH</name>